<feature type="repeat" description="Solcar" evidence="10">
    <location>
        <begin position="439"/>
        <end position="543"/>
    </location>
</feature>
<feature type="transmembrane region" description="Helical" evidence="12">
    <location>
        <begin position="558"/>
        <end position="577"/>
    </location>
</feature>
<dbReference type="Pfam" id="PF00153">
    <property type="entry name" value="Mito_carr"/>
    <property type="match status" value="3"/>
</dbReference>
<gene>
    <name evidence="13" type="ORF">TeGR_g15068</name>
</gene>
<evidence type="ECO:0000313" key="14">
    <source>
        <dbReference type="Proteomes" id="UP001165060"/>
    </source>
</evidence>
<dbReference type="Gene3D" id="1.50.40.10">
    <property type="entry name" value="Mitochondrial carrier domain"/>
    <property type="match status" value="1"/>
</dbReference>
<reference evidence="13 14" key="1">
    <citation type="journal article" date="2023" name="Commun. Biol.">
        <title>Genome analysis of Parmales, the sister group of diatoms, reveals the evolutionary specialization of diatoms from phago-mixotrophs to photoautotrophs.</title>
        <authorList>
            <person name="Ban H."/>
            <person name="Sato S."/>
            <person name="Yoshikawa S."/>
            <person name="Yamada K."/>
            <person name="Nakamura Y."/>
            <person name="Ichinomiya M."/>
            <person name="Sato N."/>
            <person name="Blanc-Mathieu R."/>
            <person name="Endo H."/>
            <person name="Kuwata A."/>
            <person name="Ogata H."/>
        </authorList>
    </citation>
    <scope>NUCLEOTIDE SEQUENCE [LARGE SCALE GENOMIC DNA]</scope>
</reference>
<feature type="region of interest" description="Disordered" evidence="11">
    <location>
        <begin position="1"/>
        <end position="30"/>
    </location>
</feature>
<dbReference type="InterPro" id="IPR023395">
    <property type="entry name" value="MCP_dom_sf"/>
</dbReference>
<evidence type="ECO:0000256" key="7">
    <source>
        <dbReference type="ARBA" id="ARBA00022989"/>
    </source>
</evidence>
<dbReference type="InterPro" id="IPR044677">
    <property type="entry name" value="SLC25A3/Pic2/Mir1-like"/>
</dbReference>
<evidence type="ECO:0000256" key="6">
    <source>
        <dbReference type="ARBA" id="ARBA00022792"/>
    </source>
</evidence>
<dbReference type="EMBL" id="BRYB01000429">
    <property type="protein sequence ID" value="GMI29888.1"/>
    <property type="molecule type" value="Genomic_DNA"/>
</dbReference>
<proteinExistence type="inferred from homology"/>
<dbReference type="PROSITE" id="PS50920">
    <property type="entry name" value="SOLCAR"/>
    <property type="match status" value="2"/>
</dbReference>
<keyword evidence="3" id="KW-0813">Transport</keyword>
<evidence type="ECO:0000256" key="9">
    <source>
        <dbReference type="ARBA" id="ARBA00023136"/>
    </source>
</evidence>
<feature type="transmembrane region" description="Helical" evidence="12">
    <location>
        <begin position="722"/>
        <end position="745"/>
    </location>
</feature>
<keyword evidence="7 12" id="KW-1133">Transmembrane helix</keyword>
<evidence type="ECO:0000256" key="1">
    <source>
        <dbReference type="ARBA" id="ARBA00004448"/>
    </source>
</evidence>
<comment type="caution">
    <text evidence="13">The sequence shown here is derived from an EMBL/GenBank/DDBJ whole genome shotgun (WGS) entry which is preliminary data.</text>
</comment>
<evidence type="ECO:0000256" key="8">
    <source>
        <dbReference type="ARBA" id="ARBA00023128"/>
    </source>
</evidence>
<evidence type="ECO:0000256" key="2">
    <source>
        <dbReference type="ARBA" id="ARBA00006375"/>
    </source>
</evidence>
<feature type="transmembrane region" description="Helical" evidence="12">
    <location>
        <begin position="659"/>
        <end position="683"/>
    </location>
</feature>
<comment type="subcellular location">
    <subcellularLocation>
        <location evidence="1">Mitochondrion inner membrane</location>
        <topology evidence="1">Multi-pass membrane protein</topology>
    </subcellularLocation>
</comment>
<accession>A0ABQ6MQ09</accession>
<feature type="compositionally biased region" description="Polar residues" evidence="11">
    <location>
        <begin position="79"/>
        <end position="90"/>
    </location>
</feature>
<evidence type="ECO:0000256" key="11">
    <source>
        <dbReference type="SAM" id="MobiDB-lite"/>
    </source>
</evidence>
<organism evidence="13 14">
    <name type="scientific">Tetraparma gracilis</name>
    <dbReference type="NCBI Taxonomy" id="2962635"/>
    <lineage>
        <taxon>Eukaryota</taxon>
        <taxon>Sar</taxon>
        <taxon>Stramenopiles</taxon>
        <taxon>Ochrophyta</taxon>
        <taxon>Bolidophyceae</taxon>
        <taxon>Parmales</taxon>
        <taxon>Triparmaceae</taxon>
        <taxon>Tetraparma</taxon>
    </lineage>
</organism>
<name>A0ABQ6MQ09_9STRA</name>
<dbReference type="PANTHER" id="PTHR45671:SF12">
    <property type="entry name" value="MITOCHONDRIAL PHOSPHATE CARRIER PROTEIN"/>
    <property type="match status" value="1"/>
</dbReference>
<feature type="repeat" description="Solcar" evidence="10">
    <location>
        <begin position="664"/>
        <end position="751"/>
    </location>
</feature>
<evidence type="ECO:0000256" key="5">
    <source>
        <dbReference type="ARBA" id="ARBA00022737"/>
    </source>
</evidence>
<sequence length="775" mass="82569">MPSSPASSLPSSSPPSPPRPTSSLPSSSRRQASLALASLLGGLGGSPLGCSALTQLESSPDGSSLFYVPSRSMIGDASGSAQTRGLQQSGAGKGEAGKQPKLSSKALARLTFQVFPPRFVCYLSRFLLTFDSNSRAYWEANSKTPSQALTTFAEFADSVLVGLTDYFVGSYSSERTSSSLDDKKLKNGVLNLLALLKARYTRSVEKRQLSILFAFIPSKFQPIAEITSLLGETDDGSVITLNIQPFVYQLRYSSDLPPNIYISSPPALGNAYSVAKARAVMVDTGRRIAGQTAREQRVSKVVLDNGGNGYTSAVNLNVFISPPGRGRPVLCGSGVVRASQANAAELLRVTADEGPPYPLDLTKIRTKLTQLLPSGVRPYRLEGKNATQSYFAIPLLPAAPPSFQSGSDPNYSSFKFYDPVFGPIGKAPVTKLASNLGSAEYARLALAGGICTVIVRTGLNPLELAKTKVMLGQSSPSPASDFVLPEGAEADAPAPAVTTNEMLRKLVADGGVGALFQSSDITFLSSIIFGSFGFGTTEIFRRSFAILFNDVSSNGYSALLWAAAAATAVTSLVAAPFEYLRVRSMSLPTPAPVSFVLASCLRERGTFDQPGLSKYFPLYSSFWPIFFRELPFALGKFGAYEVLIKTFDSTIGEMYGIRVGVGGSGLVLSALCGAVAGVVGAAISHPADLVLTLQSSQRDGEDKKDWVQTVKQITDDGGVANLFLLGLTTRAVFFFFVIGLQFLLYDYAKDLLNVGSNDFQLVLDVFYSIRSELNN</sequence>
<dbReference type="PANTHER" id="PTHR45671">
    <property type="entry name" value="SOLUTE CARRIER FAMILY 25 (MITOCHONDRIAL CARRIER PHOSPHATE CARRIER), MEMBER 3, LIKE-RELATED-RELATED"/>
    <property type="match status" value="1"/>
</dbReference>
<evidence type="ECO:0000256" key="3">
    <source>
        <dbReference type="ARBA" id="ARBA00022448"/>
    </source>
</evidence>
<evidence type="ECO:0000313" key="13">
    <source>
        <dbReference type="EMBL" id="GMI29888.1"/>
    </source>
</evidence>
<protein>
    <submittedName>
        <fullName evidence="13">Uncharacterized protein</fullName>
    </submittedName>
</protein>
<feature type="compositionally biased region" description="Low complexity" evidence="11">
    <location>
        <begin position="21"/>
        <end position="30"/>
    </location>
</feature>
<keyword evidence="14" id="KW-1185">Reference proteome</keyword>
<comment type="similarity">
    <text evidence="2">Belongs to the mitochondrial carrier (TC 2.A.29) family.</text>
</comment>
<dbReference type="Proteomes" id="UP001165060">
    <property type="component" value="Unassembled WGS sequence"/>
</dbReference>
<feature type="region of interest" description="Disordered" evidence="11">
    <location>
        <begin position="77"/>
        <end position="100"/>
    </location>
</feature>
<dbReference type="SUPFAM" id="SSF103506">
    <property type="entry name" value="Mitochondrial carrier"/>
    <property type="match status" value="1"/>
</dbReference>
<evidence type="ECO:0000256" key="4">
    <source>
        <dbReference type="ARBA" id="ARBA00022692"/>
    </source>
</evidence>
<keyword evidence="9 10" id="KW-0472">Membrane</keyword>
<evidence type="ECO:0000256" key="12">
    <source>
        <dbReference type="SAM" id="Phobius"/>
    </source>
</evidence>
<keyword evidence="6" id="KW-0999">Mitochondrion inner membrane</keyword>
<evidence type="ECO:0000256" key="10">
    <source>
        <dbReference type="PROSITE-ProRule" id="PRU00282"/>
    </source>
</evidence>
<feature type="compositionally biased region" description="Low complexity" evidence="11">
    <location>
        <begin position="1"/>
        <end position="11"/>
    </location>
</feature>
<keyword evidence="4 10" id="KW-0812">Transmembrane</keyword>
<dbReference type="InterPro" id="IPR018108">
    <property type="entry name" value="MCP_transmembrane"/>
</dbReference>
<keyword evidence="8" id="KW-0496">Mitochondrion</keyword>
<keyword evidence="5" id="KW-0677">Repeat</keyword>